<proteinExistence type="predicted"/>
<dbReference type="EMBL" id="GIBP01009768">
    <property type="protein sequence ID" value="NDV38737.1"/>
    <property type="molecule type" value="Transcribed_RNA"/>
</dbReference>
<name>A0A6B2LPG6_9EUKA</name>
<organism evidence="1">
    <name type="scientific">Arcella intermedia</name>
    <dbReference type="NCBI Taxonomy" id="1963864"/>
    <lineage>
        <taxon>Eukaryota</taxon>
        <taxon>Amoebozoa</taxon>
        <taxon>Tubulinea</taxon>
        <taxon>Elardia</taxon>
        <taxon>Arcellinida</taxon>
        <taxon>Sphaerothecina</taxon>
        <taxon>Arcellidae</taxon>
        <taxon>Arcella</taxon>
    </lineage>
</organism>
<dbReference type="AlphaFoldDB" id="A0A6B2LPG6"/>
<sequence length="118" mass="13145">MDTRSCKSLANERASSFEGTSPVIRYHSRDSGEPLVLLGEAEGSEGRTCEMGTSLYLRPSVGSSREASYRNSRMSFRPPNTWLIVIGLSTCLPSCFFWAEKRDFLVGARVRKCSLRAD</sequence>
<evidence type="ECO:0000313" key="1">
    <source>
        <dbReference type="EMBL" id="NDV38737.1"/>
    </source>
</evidence>
<reference evidence="1" key="1">
    <citation type="journal article" date="2020" name="J. Eukaryot. Microbiol.">
        <title>De novo Sequencing, Assembly and Annotation of the Transcriptome for the Free-Living Testate Amoeba Arcella intermedia.</title>
        <authorList>
            <person name="Ribeiro G.M."/>
            <person name="Porfirio-Sousa A.L."/>
            <person name="Maurer-Alcala X.X."/>
            <person name="Katz L.A."/>
            <person name="Lahr D.J.G."/>
        </authorList>
    </citation>
    <scope>NUCLEOTIDE SEQUENCE</scope>
</reference>
<accession>A0A6B2LPG6</accession>
<protein>
    <submittedName>
        <fullName evidence="1">Uncharacterized protein</fullName>
    </submittedName>
</protein>